<evidence type="ECO:0000313" key="1">
    <source>
        <dbReference type="EMBL" id="DAE17797.1"/>
    </source>
</evidence>
<protein>
    <submittedName>
        <fullName evidence="1">Uncharacterized protein</fullName>
    </submittedName>
</protein>
<name>A0A8S5QGA4_9CAUD</name>
<dbReference type="EMBL" id="BK015646">
    <property type="protein sequence ID" value="DAE17797.1"/>
    <property type="molecule type" value="Genomic_DNA"/>
</dbReference>
<accession>A0A8S5QGA4</accession>
<sequence length="79" mass="8856">MGCRLTPQYVFSRSANRSNANNVMNVNSSGNVNNTNAWNANTYAPIVFLKALWLLHSNNCPEDIDKEPKSLAQPKQYRG</sequence>
<organism evidence="1">
    <name type="scientific">Siphoviridae sp. ctoOf8</name>
    <dbReference type="NCBI Taxonomy" id="2825668"/>
    <lineage>
        <taxon>Viruses</taxon>
        <taxon>Duplodnaviria</taxon>
        <taxon>Heunggongvirae</taxon>
        <taxon>Uroviricota</taxon>
        <taxon>Caudoviricetes</taxon>
    </lineage>
</organism>
<proteinExistence type="predicted"/>
<reference evidence="1" key="1">
    <citation type="journal article" date="2021" name="Proc. Natl. Acad. Sci. U.S.A.">
        <title>A Catalog of Tens of Thousands of Viruses from Human Metagenomes Reveals Hidden Associations with Chronic Diseases.</title>
        <authorList>
            <person name="Tisza M.J."/>
            <person name="Buck C.B."/>
        </authorList>
    </citation>
    <scope>NUCLEOTIDE SEQUENCE</scope>
    <source>
        <strain evidence="1">CtoOf8</strain>
    </source>
</reference>